<proteinExistence type="predicted"/>
<evidence type="ECO:0000313" key="2">
    <source>
        <dbReference type="EMBL" id="KAG8508115.1"/>
    </source>
</evidence>
<feature type="transmembrane region" description="Helical" evidence="1">
    <location>
        <begin position="149"/>
        <end position="174"/>
    </location>
</feature>
<name>A0A8J6DHL6_GALPY</name>
<reference evidence="2" key="1">
    <citation type="journal article" date="2021" name="Evol. Appl.">
        <title>The genome of the Pyrenean desman and the effects of bottlenecks and inbreeding on the genomic landscape of an endangered species.</title>
        <authorList>
            <person name="Escoda L."/>
            <person name="Castresana J."/>
        </authorList>
    </citation>
    <scope>NUCLEOTIDE SEQUENCE</scope>
    <source>
        <strain evidence="2">IBE-C5619</strain>
    </source>
</reference>
<evidence type="ECO:0000313" key="3">
    <source>
        <dbReference type="Proteomes" id="UP000700334"/>
    </source>
</evidence>
<dbReference type="OrthoDB" id="10253709at2759"/>
<keyword evidence="3" id="KW-1185">Reference proteome</keyword>
<dbReference type="Proteomes" id="UP000700334">
    <property type="component" value="Unassembled WGS sequence"/>
</dbReference>
<sequence length="210" mass="22456">HTGHIDGKCGLFTGSPPRLCSGVLGTMMLVKFYSITACDKVEELGSGNAFHIVDGEGLLLSVNSTRMPSTLVTLARLMGCCRVNEDAQAFTLLASVAITCGLECRRLLGAWAQGTHAGWSTAGGRFTLRSMAQESMSCVTSFPYGSVTLLAYFITNYALVSVTELFASVLTYLFVLVSKLPTSGLGVEVLLLSIVYFLDRLLVHATKIGK</sequence>
<feature type="non-terminal residue" evidence="2">
    <location>
        <position position="1"/>
    </location>
</feature>
<keyword evidence="1" id="KW-1133">Transmembrane helix</keyword>
<organism evidence="2 3">
    <name type="scientific">Galemys pyrenaicus</name>
    <name type="common">Iberian desman</name>
    <name type="synonym">Pyrenean desman</name>
    <dbReference type="NCBI Taxonomy" id="202257"/>
    <lineage>
        <taxon>Eukaryota</taxon>
        <taxon>Metazoa</taxon>
        <taxon>Chordata</taxon>
        <taxon>Craniata</taxon>
        <taxon>Vertebrata</taxon>
        <taxon>Euteleostomi</taxon>
        <taxon>Mammalia</taxon>
        <taxon>Eutheria</taxon>
        <taxon>Laurasiatheria</taxon>
        <taxon>Eulipotyphla</taxon>
        <taxon>Talpidae</taxon>
        <taxon>Galemys</taxon>
    </lineage>
</organism>
<dbReference type="AlphaFoldDB" id="A0A8J6DHL6"/>
<gene>
    <name evidence="2" type="ORF">J0S82_001617</name>
</gene>
<protein>
    <submittedName>
        <fullName evidence="2">Uncharacterized protein</fullName>
    </submittedName>
</protein>
<evidence type="ECO:0000256" key="1">
    <source>
        <dbReference type="SAM" id="Phobius"/>
    </source>
</evidence>
<accession>A0A8J6DHL6</accession>
<comment type="caution">
    <text evidence="2">The sequence shown here is derived from an EMBL/GenBank/DDBJ whole genome shotgun (WGS) entry which is preliminary data.</text>
</comment>
<keyword evidence="1" id="KW-0812">Transmembrane</keyword>
<keyword evidence="1" id="KW-0472">Membrane</keyword>
<dbReference type="EMBL" id="JAGFMF010012069">
    <property type="protein sequence ID" value="KAG8508115.1"/>
    <property type="molecule type" value="Genomic_DNA"/>
</dbReference>
<feature type="transmembrane region" description="Helical" evidence="1">
    <location>
        <begin position="180"/>
        <end position="198"/>
    </location>
</feature>